<proteinExistence type="predicted"/>
<sequence length="170" mass="18297">MLSPPVPPAPSEEAPSNAPVTPAAAPSAPALHPARPLPPEEAPSSTCSASNLSTPALPSPAPIEPMEVTQIEEEGTGSTQKGKNKIRKQLDAFLQQVPTTIFDKTNQERLEEENVRRALASTPTLKKQILDLTPAQRIAMSELVEALLQRKLDTSGSIYKRLRQALPLLQ</sequence>
<feature type="compositionally biased region" description="Low complexity" evidence="1">
    <location>
        <begin position="11"/>
        <end position="34"/>
    </location>
</feature>
<feature type="region of interest" description="Disordered" evidence="1">
    <location>
        <begin position="1"/>
        <end position="85"/>
    </location>
</feature>
<keyword evidence="3" id="KW-1185">Reference proteome</keyword>
<protein>
    <submittedName>
        <fullName evidence="2">Uncharacterized protein</fullName>
    </submittedName>
</protein>
<evidence type="ECO:0000256" key="1">
    <source>
        <dbReference type="SAM" id="MobiDB-lite"/>
    </source>
</evidence>
<feature type="compositionally biased region" description="Polar residues" evidence="1">
    <location>
        <begin position="46"/>
        <end position="56"/>
    </location>
</feature>
<dbReference type="EMBL" id="CP092879">
    <property type="protein sequence ID" value="UYV79386.1"/>
    <property type="molecule type" value="Genomic_DNA"/>
</dbReference>
<organism evidence="2 3">
    <name type="scientific">Cordylochernes scorpioides</name>
    <dbReference type="NCBI Taxonomy" id="51811"/>
    <lineage>
        <taxon>Eukaryota</taxon>
        <taxon>Metazoa</taxon>
        <taxon>Ecdysozoa</taxon>
        <taxon>Arthropoda</taxon>
        <taxon>Chelicerata</taxon>
        <taxon>Arachnida</taxon>
        <taxon>Pseudoscorpiones</taxon>
        <taxon>Cheliferoidea</taxon>
        <taxon>Chernetidae</taxon>
        <taxon>Cordylochernes</taxon>
    </lineage>
</organism>
<feature type="compositionally biased region" description="Pro residues" evidence="1">
    <location>
        <begin position="1"/>
        <end position="10"/>
    </location>
</feature>
<evidence type="ECO:0000313" key="2">
    <source>
        <dbReference type="EMBL" id="UYV79386.1"/>
    </source>
</evidence>
<gene>
    <name evidence="2" type="ORF">LAZ67_17002439</name>
</gene>
<reference evidence="2 3" key="1">
    <citation type="submission" date="2022-01" db="EMBL/GenBank/DDBJ databases">
        <title>A chromosomal length assembly of Cordylochernes scorpioides.</title>
        <authorList>
            <person name="Zeh D."/>
            <person name="Zeh J."/>
        </authorList>
    </citation>
    <scope>NUCLEOTIDE SEQUENCE [LARGE SCALE GENOMIC DNA]</scope>
    <source>
        <strain evidence="2">IN4F17</strain>
        <tissue evidence="2">Whole Body</tissue>
    </source>
</reference>
<name>A0ABY6LE30_9ARAC</name>
<dbReference type="Proteomes" id="UP001235939">
    <property type="component" value="Chromosome 17"/>
</dbReference>
<accession>A0ABY6LE30</accession>
<evidence type="ECO:0000313" key="3">
    <source>
        <dbReference type="Proteomes" id="UP001235939"/>
    </source>
</evidence>